<keyword evidence="8" id="KW-0808">Transferase</keyword>
<proteinExistence type="predicted"/>
<feature type="signal peptide" evidence="6">
    <location>
        <begin position="1"/>
        <end position="24"/>
    </location>
</feature>
<comment type="subcellular location">
    <subcellularLocation>
        <location evidence="1">Membrane</location>
        <topology evidence="1">Single-pass membrane protein</topology>
    </subcellularLocation>
</comment>
<dbReference type="EMBL" id="SMMG02000002">
    <property type="protein sequence ID" value="KAA3485022.1"/>
    <property type="molecule type" value="Genomic_DNA"/>
</dbReference>
<organism evidence="8 9">
    <name type="scientific">Gossypium australe</name>
    <dbReference type="NCBI Taxonomy" id="47621"/>
    <lineage>
        <taxon>Eukaryota</taxon>
        <taxon>Viridiplantae</taxon>
        <taxon>Streptophyta</taxon>
        <taxon>Embryophyta</taxon>
        <taxon>Tracheophyta</taxon>
        <taxon>Spermatophyta</taxon>
        <taxon>Magnoliopsida</taxon>
        <taxon>eudicotyledons</taxon>
        <taxon>Gunneridae</taxon>
        <taxon>Pentapetalae</taxon>
        <taxon>rosids</taxon>
        <taxon>malvids</taxon>
        <taxon>Malvales</taxon>
        <taxon>Malvaceae</taxon>
        <taxon>Malvoideae</taxon>
        <taxon>Gossypium</taxon>
    </lineage>
</organism>
<dbReference type="OrthoDB" id="4062651at2759"/>
<keyword evidence="4" id="KW-1133">Transmembrane helix</keyword>
<evidence type="ECO:0000256" key="1">
    <source>
        <dbReference type="ARBA" id="ARBA00004167"/>
    </source>
</evidence>
<name>A0A5B6WVU4_9ROSI</name>
<dbReference type="Proteomes" id="UP000325315">
    <property type="component" value="Unassembled WGS sequence"/>
</dbReference>
<evidence type="ECO:0000256" key="2">
    <source>
        <dbReference type="ARBA" id="ARBA00022692"/>
    </source>
</evidence>
<protein>
    <submittedName>
        <fullName evidence="8">Wall-associated receptor kinase 2-like</fullName>
    </submittedName>
</protein>
<dbReference type="Pfam" id="PF13947">
    <property type="entry name" value="GUB_WAK_bind"/>
    <property type="match status" value="1"/>
</dbReference>
<evidence type="ECO:0000256" key="3">
    <source>
        <dbReference type="ARBA" id="ARBA00022729"/>
    </source>
</evidence>
<sequence length="162" mass="18141">MGLIRSVLLMQLMIFLNVILTVKASTPAVAKSGCQSRCGNVIIPYPFGTGGDCNITEQLLITCNTSYIPNKAFLGNGNLEVINISTDGQLRFFSNASYDCYNTSYMNWSYYWLQLYKFSINNNKFTAIGFDTFARVEGYLRQRYATGCLSLCNNCNTLDFGD</sequence>
<evidence type="ECO:0000256" key="5">
    <source>
        <dbReference type="ARBA" id="ARBA00023136"/>
    </source>
</evidence>
<keyword evidence="2" id="KW-0812">Transmembrane</keyword>
<evidence type="ECO:0000256" key="4">
    <source>
        <dbReference type="ARBA" id="ARBA00022989"/>
    </source>
</evidence>
<keyword evidence="8" id="KW-0418">Kinase</keyword>
<keyword evidence="8" id="KW-0675">Receptor</keyword>
<keyword evidence="5" id="KW-0472">Membrane</keyword>
<feature type="chain" id="PRO_5023039166" evidence="6">
    <location>
        <begin position="25"/>
        <end position="162"/>
    </location>
</feature>
<dbReference type="InterPro" id="IPR025287">
    <property type="entry name" value="WAK_GUB"/>
</dbReference>
<evidence type="ECO:0000259" key="7">
    <source>
        <dbReference type="Pfam" id="PF13947"/>
    </source>
</evidence>
<dbReference type="GO" id="GO:0030247">
    <property type="term" value="F:polysaccharide binding"/>
    <property type="evidence" value="ECO:0007669"/>
    <property type="project" value="InterPro"/>
</dbReference>
<evidence type="ECO:0000313" key="8">
    <source>
        <dbReference type="EMBL" id="KAA3485022.1"/>
    </source>
</evidence>
<comment type="caution">
    <text evidence="8">The sequence shown here is derived from an EMBL/GenBank/DDBJ whole genome shotgun (WGS) entry which is preliminary data.</text>
</comment>
<evidence type="ECO:0000256" key="6">
    <source>
        <dbReference type="SAM" id="SignalP"/>
    </source>
</evidence>
<dbReference type="GO" id="GO:0016301">
    <property type="term" value="F:kinase activity"/>
    <property type="evidence" value="ECO:0007669"/>
    <property type="project" value="UniProtKB-KW"/>
</dbReference>
<accession>A0A5B6WVU4</accession>
<dbReference type="PANTHER" id="PTHR33491">
    <property type="entry name" value="OSJNBA0016N04.9 PROTEIN"/>
    <property type="match status" value="1"/>
</dbReference>
<evidence type="ECO:0000313" key="9">
    <source>
        <dbReference type="Proteomes" id="UP000325315"/>
    </source>
</evidence>
<keyword evidence="3 6" id="KW-0732">Signal</keyword>
<keyword evidence="9" id="KW-1185">Reference proteome</keyword>
<dbReference type="GO" id="GO:0016020">
    <property type="term" value="C:membrane"/>
    <property type="evidence" value="ECO:0007669"/>
    <property type="project" value="UniProtKB-SubCell"/>
</dbReference>
<dbReference type="AlphaFoldDB" id="A0A5B6WVU4"/>
<gene>
    <name evidence="8" type="ORF">EPI10_007065</name>
</gene>
<reference evidence="9" key="1">
    <citation type="journal article" date="2019" name="Plant Biotechnol. J.">
        <title>Genome sequencing of the Australian wild diploid species Gossypium australe highlights disease resistance and delayed gland morphogenesis.</title>
        <authorList>
            <person name="Cai Y."/>
            <person name="Cai X."/>
            <person name="Wang Q."/>
            <person name="Wang P."/>
            <person name="Zhang Y."/>
            <person name="Cai C."/>
            <person name="Xu Y."/>
            <person name="Wang K."/>
            <person name="Zhou Z."/>
            <person name="Wang C."/>
            <person name="Geng S."/>
            <person name="Li B."/>
            <person name="Dong Q."/>
            <person name="Hou Y."/>
            <person name="Wang H."/>
            <person name="Ai P."/>
            <person name="Liu Z."/>
            <person name="Yi F."/>
            <person name="Sun M."/>
            <person name="An G."/>
            <person name="Cheng J."/>
            <person name="Zhang Y."/>
            <person name="Shi Q."/>
            <person name="Xie Y."/>
            <person name="Shi X."/>
            <person name="Chang Y."/>
            <person name="Huang F."/>
            <person name="Chen Y."/>
            <person name="Hong S."/>
            <person name="Mi L."/>
            <person name="Sun Q."/>
            <person name="Zhang L."/>
            <person name="Zhou B."/>
            <person name="Peng R."/>
            <person name="Zhang X."/>
            <person name="Liu F."/>
        </authorList>
    </citation>
    <scope>NUCLEOTIDE SEQUENCE [LARGE SCALE GENOMIC DNA]</scope>
    <source>
        <strain evidence="9">cv. PA1801</strain>
    </source>
</reference>
<feature type="domain" description="Wall-associated receptor kinase galacturonan-binding" evidence="7">
    <location>
        <begin position="34"/>
        <end position="89"/>
    </location>
</feature>